<dbReference type="KEGG" id="pbro:HOP40_33625"/>
<gene>
    <name evidence="2" type="ORF">HOP40_33625</name>
</gene>
<feature type="signal peptide" evidence="1">
    <location>
        <begin position="1"/>
        <end position="29"/>
    </location>
</feature>
<evidence type="ECO:0008006" key="4">
    <source>
        <dbReference type="Google" id="ProtNLM"/>
    </source>
</evidence>
<dbReference type="EMBL" id="CP053564">
    <property type="protein sequence ID" value="QJY50095.1"/>
    <property type="molecule type" value="Genomic_DNA"/>
</dbReference>
<accession>A0A6M6JRW8</accession>
<name>A0A6M6JRW8_9PSEU</name>
<dbReference type="AlphaFoldDB" id="A0A6M6JRW8"/>
<dbReference type="PROSITE" id="PS51257">
    <property type="entry name" value="PROKAR_LIPOPROTEIN"/>
    <property type="match status" value="1"/>
</dbReference>
<keyword evidence="1" id="KW-0732">Signal</keyword>
<evidence type="ECO:0000256" key="1">
    <source>
        <dbReference type="SAM" id="SignalP"/>
    </source>
</evidence>
<organism evidence="2 3">
    <name type="scientific">Pseudonocardia broussonetiae</name>
    <dbReference type="NCBI Taxonomy" id="2736640"/>
    <lineage>
        <taxon>Bacteria</taxon>
        <taxon>Bacillati</taxon>
        <taxon>Actinomycetota</taxon>
        <taxon>Actinomycetes</taxon>
        <taxon>Pseudonocardiales</taxon>
        <taxon>Pseudonocardiaceae</taxon>
        <taxon>Pseudonocardia</taxon>
    </lineage>
</organism>
<proteinExistence type="predicted"/>
<evidence type="ECO:0000313" key="2">
    <source>
        <dbReference type="EMBL" id="QJY50095.1"/>
    </source>
</evidence>
<feature type="chain" id="PRO_5039386142" description="Lipoprotein" evidence="1">
    <location>
        <begin position="30"/>
        <end position="482"/>
    </location>
</feature>
<evidence type="ECO:0000313" key="3">
    <source>
        <dbReference type="Proteomes" id="UP000505377"/>
    </source>
</evidence>
<keyword evidence="3" id="KW-1185">Reference proteome</keyword>
<reference evidence="2 3" key="1">
    <citation type="submission" date="2020-05" db="EMBL/GenBank/DDBJ databases">
        <authorList>
            <person name="Mo P."/>
        </authorList>
    </citation>
    <scope>NUCLEOTIDE SEQUENCE [LARGE SCALE GENOMIC DNA]</scope>
    <source>
        <strain evidence="2 3">Gen01</strain>
    </source>
</reference>
<dbReference type="Proteomes" id="UP000505377">
    <property type="component" value="Chromosome"/>
</dbReference>
<sequence>MGGLRGRTGERVRHGAVTALALLLLAACAAAPPPPLPAPQVATPADAVTVLDGADPAALATATSAALFASAPLAVLAAADDPAAQAEAGERAAALGVPLLLTPDPSAELDRLGATGVLPVGTGAQQWADDAGRDVVEDPQLVAPPARDVLALAVDAASPAAATARASGARVEAVADPDPRVTPPGGLEPRPAHVVALGGAFGPAERLSARLDVAATGTALPGGGQVLFPGRRMVALYGHPGAPALGVLGEQGVAESVARAQALAAEYQPVSDVPVVPAFEVISTVADAGPGPDGDFSSEATVEFLRPWVDAAREAGVYVVLDLQPGRTDFLTQAQRYAELLAQPHVGLALDPEWRLEPGQRPSQQIGTVSVDEVNAVATWLADLTRDNALPQKLLMVHQFRLTMIRERERLDTSRDELAVVLHADGFGVPGEKLETWTALHQGEPAGVTWGWKNFYDEDTPMFTPAETLRVGPVPPVFVSFQ</sequence>
<protein>
    <recommendedName>
        <fullName evidence="4">Lipoprotein</fullName>
    </recommendedName>
</protein>